<accession>A0A4R0JCT8</accession>
<dbReference type="Proteomes" id="UP000293342">
    <property type="component" value="Unassembled WGS sequence"/>
</dbReference>
<gene>
    <name evidence="2" type="ORF">E0H75_35145</name>
</gene>
<keyword evidence="3" id="KW-1185">Reference proteome</keyword>
<comment type="caution">
    <text evidence="2">The sequence shown here is derived from an EMBL/GenBank/DDBJ whole genome shotgun (WGS) entry which is preliminary data.</text>
</comment>
<dbReference type="OrthoDB" id="9787127at2"/>
<dbReference type="InterPro" id="IPR004919">
    <property type="entry name" value="GmrSD_N"/>
</dbReference>
<sequence>MTEAEVRFTPRLDIDLRPPLVRCLAYLLQIFSSSARSSRHRLSRRCLIRLSGLPGFRNSKDATWGGSLNNYRAGFKRNPNTQAVSWFLDQQSARRLDLDPPYQRRSVWNVEYKQFFIDSIIRNYPAPTIFLQVEVSPGQPTTYHVIDGKQRLTALFEFVADEFQTPESLDDVGLGDVYFSELSPEVQVAILEYSLAVENISNASSTELNEAFDRLNRNVARLNKQELRHARFGGEFIKKVEGLAEHPFWTQLGIATPARIRRMIDVEYVSELYVISLAGTQEGKDYLEDFYAKNDREISNEEQADKDFLATQDFLRELDGIYALKATRFANIADFYSLWAAVTELIAAEVSLDVILAAGKLEDFAAEIAEQSSDRARDYLLASVQGSNKKANRELRTQQLKDVLTGR</sequence>
<dbReference type="PANTHER" id="PTHR39639">
    <property type="entry name" value="CHROMOSOME 16, WHOLE GENOME SHOTGUN SEQUENCE"/>
    <property type="match status" value="1"/>
</dbReference>
<evidence type="ECO:0000313" key="2">
    <source>
        <dbReference type="EMBL" id="TCC44109.1"/>
    </source>
</evidence>
<feature type="domain" description="GmrSD restriction endonucleases N-terminal" evidence="1">
    <location>
        <begin position="97"/>
        <end position="232"/>
    </location>
</feature>
<evidence type="ECO:0000259" key="1">
    <source>
        <dbReference type="Pfam" id="PF03235"/>
    </source>
</evidence>
<organism evidence="2 3">
    <name type="scientific">Kribbella capetownensis</name>
    <dbReference type="NCBI Taxonomy" id="1572659"/>
    <lineage>
        <taxon>Bacteria</taxon>
        <taxon>Bacillati</taxon>
        <taxon>Actinomycetota</taxon>
        <taxon>Actinomycetes</taxon>
        <taxon>Propionibacteriales</taxon>
        <taxon>Kribbellaceae</taxon>
        <taxon>Kribbella</taxon>
    </lineage>
</organism>
<name>A0A4R0JCT8_9ACTN</name>
<dbReference type="AlphaFoldDB" id="A0A4R0JCT8"/>
<dbReference type="Pfam" id="PF03235">
    <property type="entry name" value="GmrSD_N"/>
    <property type="match status" value="1"/>
</dbReference>
<dbReference type="EMBL" id="SJKD01000010">
    <property type="protein sequence ID" value="TCC44109.1"/>
    <property type="molecule type" value="Genomic_DNA"/>
</dbReference>
<dbReference type="RefSeq" id="WP_131518031.1">
    <property type="nucleotide sequence ID" value="NZ_SJKD01000010.1"/>
</dbReference>
<proteinExistence type="predicted"/>
<evidence type="ECO:0000313" key="3">
    <source>
        <dbReference type="Proteomes" id="UP000293342"/>
    </source>
</evidence>
<protein>
    <submittedName>
        <fullName evidence="2">DUF262 domain-containing protein</fullName>
    </submittedName>
</protein>
<reference evidence="2 3" key="1">
    <citation type="submission" date="2019-02" db="EMBL/GenBank/DDBJ databases">
        <title>Kribbella capetownensis sp. nov. and Kribbella speibonae sp. nov., isolated from soil.</title>
        <authorList>
            <person name="Curtis S.M."/>
            <person name="Norton I."/>
            <person name="Everest G.J."/>
            <person name="Meyers P.R."/>
        </authorList>
    </citation>
    <scope>NUCLEOTIDE SEQUENCE [LARGE SCALE GENOMIC DNA]</scope>
    <source>
        <strain evidence="2 3">YM53</strain>
    </source>
</reference>
<dbReference type="PANTHER" id="PTHR39639:SF1">
    <property type="entry name" value="DUF262 DOMAIN-CONTAINING PROTEIN"/>
    <property type="match status" value="1"/>
</dbReference>